<dbReference type="Proteomes" id="UP000294862">
    <property type="component" value="Unassembled WGS sequence"/>
</dbReference>
<dbReference type="RefSeq" id="WP_158287291.1">
    <property type="nucleotide sequence ID" value="NZ_SLWQ01000001.1"/>
</dbReference>
<dbReference type="OrthoDB" id="7065824at2"/>
<dbReference type="AlphaFoldDB" id="A0A4R2IG87"/>
<proteinExistence type="predicted"/>
<organism evidence="1 2">
    <name type="scientific">Dokdonella fugitiva</name>
    <dbReference type="NCBI Taxonomy" id="328517"/>
    <lineage>
        <taxon>Bacteria</taxon>
        <taxon>Pseudomonadati</taxon>
        <taxon>Pseudomonadota</taxon>
        <taxon>Gammaproteobacteria</taxon>
        <taxon>Lysobacterales</taxon>
        <taxon>Rhodanobacteraceae</taxon>
        <taxon>Dokdonella</taxon>
    </lineage>
</organism>
<comment type="caution">
    <text evidence="1">The sequence shown here is derived from an EMBL/GenBank/DDBJ whole genome shotgun (WGS) entry which is preliminary data.</text>
</comment>
<evidence type="ECO:0000313" key="2">
    <source>
        <dbReference type="Proteomes" id="UP000294862"/>
    </source>
</evidence>
<sequence>MKYPCESCGMPIDNGCYCSYCVHEHGHLQDFDVRFERMVQWARREKPAL</sequence>
<evidence type="ECO:0000313" key="1">
    <source>
        <dbReference type="EMBL" id="TCO43226.1"/>
    </source>
</evidence>
<reference evidence="1 2" key="1">
    <citation type="journal article" date="2015" name="Stand. Genomic Sci.">
        <title>Genomic Encyclopedia of Bacterial and Archaeal Type Strains, Phase III: the genomes of soil and plant-associated and newly described type strains.</title>
        <authorList>
            <person name="Whitman W.B."/>
            <person name="Woyke T."/>
            <person name="Klenk H.P."/>
            <person name="Zhou Y."/>
            <person name="Lilburn T.G."/>
            <person name="Beck B.J."/>
            <person name="De Vos P."/>
            <person name="Vandamme P."/>
            <person name="Eisen J.A."/>
            <person name="Garrity G."/>
            <person name="Hugenholtz P."/>
            <person name="Kyrpides N.C."/>
        </authorList>
    </citation>
    <scope>NUCLEOTIDE SEQUENCE [LARGE SCALE GENOMIC DNA]</scope>
    <source>
        <strain evidence="1 2">A3</strain>
    </source>
</reference>
<name>A0A4R2IG87_9GAMM</name>
<keyword evidence="2" id="KW-1185">Reference proteome</keyword>
<dbReference type="EMBL" id="SLWQ01000001">
    <property type="protein sequence ID" value="TCO43226.1"/>
    <property type="molecule type" value="Genomic_DNA"/>
</dbReference>
<protein>
    <submittedName>
        <fullName evidence="1">Uncharacterized protein</fullName>
    </submittedName>
</protein>
<gene>
    <name evidence="1" type="ORF">EV148_101647</name>
</gene>
<accession>A0A4R2IG87</accession>